<dbReference type="SMART" id="SM00710">
    <property type="entry name" value="PbH1"/>
    <property type="match status" value="6"/>
</dbReference>
<reference evidence="3 4" key="1">
    <citation type="submission" date="2019-02" db="EMBL/GenBank/DDBJ databases">
        <title>Deep-cultivation of Planctomycetes and their phenomic and genomic characterization uncovers novel biology.</title>
        <authorList>
            <person name="Wiegand S."/>
            <person name="Jogler M."/>
            <person name="Boedeker C."/>
            <person name="Pinto D."/>
            <person name="Vollmers J."/>
            <person name="Rivas-Marin E."/>
            <person name="Kohn T."/>
            <person name="Peeters S.H."/>
            <person name="Heuer A."/>
            <person name="Rast P."/>
            <person name="Oberbeckmann S."/>
            <person name="Bunk B."/>
            <person name="Jeske O."/>
            <person name="Meyerdierks A."/>
            <person name="Storesund J.E."/>
            <person name="Kallscheuer N."/>
            <person name="Luecker S."/>
            <person name="Lage O.M."/>
            <person name="Pohl T."/>
            <person name="Merkel B.J."/>
            <person name="Hornburger P."/>
            <person name="Mueller R.-W."/>
            <person name="Bruemmer F."/>
            <person name="Labrenz M."/>
            <person name="Spormann A.M."/>
            <person name="Op Den Camp H."/>
            <person name="Overmann J."/>
            <person name="Amann R."/>
            <person name="Jetten M.S.M."/>
            <person name="Mascher T."/>
            <person name="Medema M.H."/>
            <person name="Devos D.P."/>
            <person name="Kaster A.-K."/>
            <person name="Ovreas L."/>
            <person name="Rohde M."/>
            <person name="Galperin M.Y."/>
            <person name="Jogler C."/>
        </authorList>
    </citation>
    <scope>NUCLEOTIDE SEQUENCE [LARGE SCALE GENOMIC DNA]</scope>
    <source>
        <strain evidence="3 4">CA85</strain>
    </source>
</reference>
<organism evidence="3 4">
    <name type="scientific">Allorhodopirellula solitaria</name>
    <dbReference type="NCBI Taxonomy" id="2527987"/>
    <lineage>
        <taxon>Bacteria</taxon>
        <taxon>Pseudomonadati</taxon>
        <taxon>Planctomycetota</taxon>
        <taxon>Planctomycetia</taxon>
        <taxon>Pirellulales</taxon>
        <taxon>Pirellulaceae</taxon>
        <taxon>Allorhodopirellula</taxon>
    </lineage>
</organism>
<dbReference type="InterPro" id="IPR006626">
    <property type="entry name" value="PbH1"/>
</dbReference>
<sequence precursor="true">MLRILVVLLVLTTSSFSDAIAESSPQSVSFYVSPSGSDAWSGTLADTDSSANDGPFATITRARDAVRELKKKEPADIVVQIRGGTYPLSETVIFGRQDSGEGDATITYEAYPGETPVFCSSRPITGWRRADQALPGLPQKAQGKVLVADVSGDFKCLFDQDGMLPRARSAGFIPLKGGGRDRLHFPKGMLKDWPNVTDVEIVVRPHHAWIVNILPLKSVDEEKQIAYTSVDATYAMNSLHFLRESKSCWVENVLEALDEPGEWVLNTDQGKLYLWPRSEGEVSAPQLQELFRVEGDVDKPGPHDVPVQNLHFRGLTFQHGDRFTLANDDAGLQHDWEMHDKPTALVRLRGTENCVIEKCRFAHSGGGAIRVDLHGMNNTISSNHIEQMGGSGILLCGYGPGSKDVNKNNFIDNNHIHHVGRLYSHSPGIMLWQSGENRVANNLIHHTPYTGLIISGCMTDFFSRSGRELTRTIRWHEIGDRPGKRTQKTLQEVRPFLHTRNNAIEFNEIHHVMQELGDGNAIYIRGAGAGNVIRRNYVHHLVAPMIMQCAIRTDGGQMDTTIAENVIYKCTSQGIMLKLNTRVENNMIVDVIAPPRGYYLSVREGPLTGATIERNVFFASSSECEFINELGPGKGRVNEDRRGRALARSADAETDYNVYYCAADHRVGTEMLEQQQSKGVDVHSQAADPLFIDPENGDFRFQPDSPALKMGIVPIDVSEMGLRN</sequence>
<evidence type="ECO:0000259" key="2">
    <source>
        <dbReference type="Pfam" id="PF13229"/>
    </source>
</evidence>
<dbReference type="EMBL" id="SJPK01000029">
    <property type="protein sequence ID" value="TWT52358.1"/>
    <property type="molecule type" value="Genomic_DNA"/>
</dbReference>
<feature type="signal peptide" evidence="1">
    <location>
        <begin position="1"/>
        <end position="19"/>
    </location>
</feature>
<keyword evidence="1" id="KW-0732">Signal</keyword>
<gene>
    <name evidence="3" type="ORF">CA85_50120</name>
</gene>
<feature type="domain" description="Right handed beta helix" evidence="2">
    <location>
        <begin position="346"/>
        <end position="456"/>
    </location>
</feature>
<proteinExistence type="predicted"/>
<dbReference type="OrthoDB" id="9791852at2"/>
<comment type="caution">
    <text evidence="3">The sequence shown here is derived from an EMBL/GenBank/DDBJ whole genome shotgun (WGS) entry which is preliminary data.</text>
</comment>
<dbReference type="SUPFAM" id="SSF51126">
    <property type="entry name" value="Pectin lyase-like"/>
    <property type="match status" value="2"/>
</dbReference>
<dbReference type="PANTHER" id="PTHR36453">
    <property type="entry name" value="SECRETED PROTEIN-RELATED"/>
    <property type="match status" value="1"/>
</dbReference>
<dbReference type="InterPro" id="IPR012334">
    <property type="entry name" value="Pectin_lyas_fold"/>
</dbReference>
<dbReference type="PANTHER" id="PTHR36453:SF1">
    <property type="entry name" value="RIGHT HANDED BETA HELIX DOMAIN-CONTAINING PROTEIN"/>
    <property type="match status" value="1"/>
</dbReference>
<name>A0A5C5WNZ2_9BACT</name>
<keyword evidence="4" id="KW-1185">Reference proteome</keyword>
<evidence type="ECO:0000256" key="1">
    <source>
        <dbReference type="SAM" id="SignalP"/>
    </source>
</evidence>
<evidence type="ECO:0000313" key="4">
    <source>
        <dbReference type="Proteomes" id="UP000318053"/>
    </source>
</evidence>
<dbReference type="InterPro" id="IPR039448">
    <property type="entry name" value="Beta_helix"/>
</dbReference>
<dbReference type="Gene3D" id="2.160.20.10">
    <property type="entry name" value="Single-stranded right-handed beta-helix, Pectin lyase-like"/>
    <property type="match status" value="3"/>
</dbReference>
<dbReference type="InterPro" id="IPR011050">
    <property type="entry name" value="Pectin_lyase_fold/virulence"/>
</dbReference>
<dbReference type="Pfam" id="PF13229">
    <property type="entry name" value="Beta_helix"/>
    <property type="match status" value="1"/>
</dbReference>
<dbReference type="AlphaFoldDB" id="A0A5C5WNZ2"/>
<dbReference type="Proteomes" id="UP000318053">
    <property type="component" value="Unassembled WGS sequence"/>
</dbReference>
<evidence type="ECO:0000313" key="3">
    <source>
        <dbReference type="EMBL" id="TWT52358.1"/>
    </source>
</evidence>
<feature type="chain" id="PRO_5022875740" description="Right handed beta helix domain-containing protein" evidence="1">
    <location>
        <begin position="20"/>
        <end position="724"/>
    </location>
</feature>
<protein>
    <recommendedName>
        <fullName evidence="2">Right handed beta helix domain-containing protein</fullName>
    </recommendedName>
</protein>
<accession>A0A5C5WNZ2</accession>
<dbReference type="RefSeq" id="WP_146393929.1">
    <property type="nucleotide sequence ID" value="NZ_SJPK01000029.1"/>
</dbReference>